<proteinExistence type="predicted"/>
<organism evidence="2 3">
    <name type="scientific">Coccomyxa subellipsoidea</name>
    <dbReference type="NCBI Taxonomy" id="248742"/>
    <lineage>
        <taxon>Eukaryota</taxon>
        <taxon>Viridiplantae</taxon>
        <taxon>Chlorophyta</taxon>
        <taxon>core chlorophytes</taxon>
        <taxon>Trebouxiophyceae</taxon>
        <taxon>Trebouxiophyceae incertae sedis</taxon>
        <taxon>Coccomyxaceae</taxon>
        <taxon>Coccomyxa</taxon>
    </lineage>
</organism>
<evidence type="ECO:0000256" key="1">
    <source>
        <dbReference type="SAM" id="MobiDB-lite"/>
    </source>
</evidence>
<sequence>MKPYTDMEGDALDPSITIKDEPSDANKLLPEGWELIASRMTSKDWARARCAHPAMLKARVDIVRAKPLNTSELARIARDVPTAKTLWLDLTSLTSSSSLFSKIWRQNETCHWLEHLTSLQTLSLEQSPDVNLATAYEAPPLDLSACRQLRSITLFHMIPEDLSVPEKCAVTVWTDHLSLRRYWEDIYSTSCCACSVFVPNRRQEKHGISGLFGPP</sequence>
<comment type="caution">
    <text evidence="2">The sequence shown here is derived from an EMBL/GenBank/DDBJ whole genome shotgun (WGS) entry which is preliminary data.</text>
</comment>
<protein>
    <recommendedName>
        <fullName evidence="4">RNI-like protein</fullName>
    </recommendedName>
</protein>
<dbReference type="Proteomes" id="UP001491310">
    <property type="component" value="Unassembled WGS sequence"/>
</dbReference>
<gene>
    <name evidence="2" type="ORF">WJX75_006364</name>
</gene>
<evidence type="ECO:0008006" key="4">
    <source>
        <dbReference type="Google" id="ProtNLM"/>
    </source>
</evidence>
<accession>A0ABR2YXW0</accession>
<dbReference type="EMBL" id="JALJOT010000003">
    <property type="protein sequence ID" value="KAK9916734.1"/>
    <property type="molecule type" value="Genomic_DNA"/>
</dbReference>
<keyword evidence="3" id="KW-1185">Reference proteome</keyword>
<evidence type="ECO:0000313" key="2">
    <source>
        <dbReference type="EMBL" id="KAK9916734.1"/>
    </source>
</evidence>
<feature type="region of interest" description="Disordered" evidence="1">
    <location>
        <begin position="1"/>
        <end position="23"/>
    </location>
</feature>
<reference evidence="2 3" key="1">
    <citation type="journal article" date="2024" name="Nat. Commun.">
        <title>Phylogenomics reveals the evolutionary origins of lichenization in chlorophyte algae.</title>
        <authorList>
            <person name="Puginier C."/>
            <person name="Libourel C."/>
            <person name="Otte J."/>
            <person name="Skaloud P."/>
            <person name="Haon M."/>
            <person name="Grisel S."/>
            <person name="Petersen M."/>
            <person name="Berrin J.G."/>
            <person name="Delaux P.M."/>
            <person name="Dal Grande F."/>
            <person name="Keller J."/>
        </authorList>
    </citation>
    <scope>NUCLEOTIDE SEQUENCE [LARGE SCALE GENOMIC DNA]</scope>
    <source>
        <strain evidence="2 3">SAG 216-7</strain>
    </source>
</reference>
<evidence type="ECO:0000313" key="3">
    <source>
        <dbReference type="Proteomes" id="UP001491310"/>
    </source>
</evidence>
<name>A0ABR2YXW0_9CHLO</name>